<dbReference type="Proteomes" id="UP000268857">
    <property type="component" value="Unassembled WGS sequence"/>
</dbReference>
<comment type="caution">
    <text evidence="4">The sequence shown here is derived from an EMBL/GenBank/DDBJ whole genome shotgun (WGS) entry which is preliminary data.</text>
</comment>
<feature type="transmembrane region" description="Helical" evidence="2">
    <location>
        <begin position="77"/>
        <end position="97"/>
    </location>
</feature>
<keyword evidence="5" id="KW-1185">Reference proteome</keyword>
<dbReference type="RefSeq" id="WP_016873206.1">
    <property type="nucleotide sequence ID" value="NZ_AJLN01000039.1"/>
</dbReference>
<dbReference type="PANTHER" id="PTHR33222:SF4">
    <property type="entry name" value="PROTEIN CURVATURE THYLAKOID 1A, CHLOROPLASTIC"/>
    <property type="match status" value="1"/>
</dbReference>
<dbReference type="Pfam" id="PF14159">
    <property type="entry name" value="CAAD"/>
    <property type="match status" value="1"/>
</dbReference>
<dbReference type="InterPro" id="IPR033344">
    <property type="entry name" value="CURT1"/>
</dbReference>
<proteinExistence type="predicted"/>
<evidence type="ECO:0000259" key="3">
    <source>
        <dbReference type="Pfam" id="PF14159"/>
    </source>
</evidence>
<dbReference type="PANTHER" id="PTHR33222">
    <property type="match status" value="1"/>
</dbReference>
<name>A0A3S0ZFV1_CHLFR</name>
<feature type="transmembrane region" description="Helical" evidence="2">
    <location>
        <begin position="109"/>
        <end position="127"/>
    </location>
</feature>
<evidence type="ECO:0000313" key="5">
    <source>
        <dbReference type="Proteomes" id="UP000268857"/>
    </source>
</evidence>
<evidence type="ECO:0000313" key="4">
    <source>
        <dbReference type="EMBL" id="RUR72117.1"/>
    </source>
</evidence>
<evidence type="ECO:0000256" key="1">
    <source>
        <dbReference type="ARBA" id="ARBA00004141"/>
    </source>
</evidence>
<dbReference type="OrthoDB" id="459910at2"/>
<dbReference type="GO" id="GO:0016020">
    <property type="term" value="C:membrane"/>
    <property type="evidence" value="ECO:0007669"/>
    <property type="project" value="UniProtKB-SubCell"/>
</dbReference>
<dbReference type="GO" id="GO:0009579">
    <property type="term" value="C:thylakoid"/>
    <property type="evidence" value="ECO:0007669"/>
    <property type="project" value="InterPro"/>
</dbReference>
<keyword evidence="2" id="KW-1133">Transmembrane helix</keyword>
<evidence type="ECO:0000256" key="2">
    <source>
        <dbReference type="SAM" id="Phobius"/>
    </source>
</evidence>
<dbReference type="EMBL" id="RSCJ01000058">
    <property type="protein sequence ID" value="RUR72117.1"/>
    <property type="molecule type" value="Genomic_DNA"/>
</dbReference>
<accession>A0A3S0ZFV1</accession>
<gene>
    <name evidence="4" type="ORF">PCC6912_65280</name>
</gene>
<reference evidence="4 5" key="1">
    <citation type="journal article" date="2019" name="Genome Biol. Evol.">
        <title>Day and night: Metabolic profiles and evolutionary relationships of six axenic non-marine cyanobacteria.</title>
        <authorList>
            <person name="Will S.E."/>
            <person name="Henke P."/>
            <person name="Boedeker C."/>
            <person name="Huang S."/>
            <person name="Brinkmann H."/>
            <person name="Rohde M."/>
            <person name="Jarek M."/>
            <person name="Friedl T."/>
            <person name="Seufert S."/>
            <person name="Schumacher M."/>
            <person name="Overmann J."/>
            <person name="Neumann-Schaal M."/>
            <person name="Petersen J."/>
        </authorList>
    </citation>
    <scope>NUCLEOTIDE SEQUENCE [LARGE SCALE GENOMIC DNA]</scope>
    <source>
        <strain evidence="4 5">PCC 6912</strain>
    </source>
</reference>
<comment type="subcellular location">
    <subcellularLocation>
        <location evidence="1">Membrane</location>
        <topology evidence="1">Multi-pass membrane protein</topology>
    </subcellularLocation>
</comment>
<dbReference type="AlphaFoldDB" id="A0A3S0ZFV1"/>
<feature type="domain" description="Cyanobacterial aminoacyl-tRNA synthetase CAAD" evidence="3">
    <location>
        <begin position="65"/>
        <end position="148"/>
    </location>
</feature>
<dbReference type="InterPro" id="IPR025564">
    <property type="entry name" value="CAAD_dom"/>
</dbReference>
<dbReference type="STRING" id="211165.GCA_000317285_00632"/>
<keyword evidence="2" id="KW-0472">Membrane</keyword>
<protein>
    <recommendedName>
        <fullName evidence="3">Cyanobacterial aminoacyl-tRNA synthetase CAAD domain-containing protein</fullName>
    </recommendedName>
</protein>
<keyword evidence="2" id="KW-0812">Transmembrane</keyword>
<organism evidence="4 5">
    <name type="scientific">Chlorogloeopsis fritschii PCC 6912</name>
    <dbReference type="NCBI Taxonomy" id="211165"/>
    <lineage>
        <taxon>Bacteria</taxon>
        <taxon>Bacillati</taxon>
        <taxon>Cyanobacteriota</taxon>
        <taxon>Cyanophyceae</taxon>
        <taxon>Nostocales</taxon>
        <taxon>Chlorogloeopsidaceae</taxon>
        <taxon>Chlorogloeopsis</taxon>
    </lineage>
</organism>
<sequence>MEAEKIQYGDISSPSDIAASPSDVAAIEGADNQNLPKLPPARSPENQWQQISRIIADFFENFPEYLDRFFNTYKQTLFTLAWILAALVSVKVILAMLDAVNDIPLAQPLFELIGIGYAAWFTFRYLVKTSTRQELAAEIDLIKKQFLG</sequence>